<sequence>MQIRDVRHLSLAEINLRTKYIRGPENTVINRIMEGDQIDISVWLVEDIIVHSNDWSATHAIVAEYDD</sequence>
<keyword evidence="2" id="KW-1185">Reference proteome</keyword>
<comment type="caution">
    <text evidence="1">The sequence shown here is derived from an EMBL/GenBank/DDBJ whole genome shotgun (WGS) entry which is preliminary data.</text>
</comment>
<dbReference type="AlphaFoldDB" id="A0AB36FRZ2"/>
<evidence type="ECO:0000313" key="2">
    <source>
        <dbReference type="Proteomes" id="UP000095392"/>
    </source>
</evidence>
<dbReference type="Proteomes" id="UP000095392">
    <property type="component" value="Unassembled WGS sequence"/>
</dbReference>
<evidence type="ECO:0000313" key="1">
    <source>
        <dbReference type="EMBL" id="OES24761.1"/>
    </source>
</evidence>
<protein>
    <submittedName>
        <fullName evidence="1">Uncharacterized protein</fullName>
    </submittedName>
</protein>
<proteinExistence type="predicted"/>
<gene>
    <name evidence="1" type="ORF">BFV95_4520</name>
</gene>
<name>A0AB36FRZ2_ALTMA</name>
<organism evidence="1 2">
    <name type="scientific">Alteromonas macleodii</name>
    <name type="common">Pseudoalteromonas macleodii</name>
    <dbReference type="NCBI Taxonomy" id="28108"/>
    <lineage>
        <taxon>Bacteria</taxon>
        <taxon>Pseudomonadati</taxon>
        <taxon>Pseudomonadota</taxon>
        <taxon>Gammaproteobacteria</taxon>
        <taxon>Alteromonadales</taxon>
        <taxon>Alteromonadaceae</taxon>
        <taxon>Alteromonas/Salinimonas group</taxon>
        <taxon>Alteromonas</taxon>
    </lineage>
</organism>
<dbReference type="EMBL" id="MIPY01000058">
    <property type="protein sequence ID" value="OES24761.1"/>
    <property type="molecule type" value="Genomic_DNA"/>
</dbReference>
<reference evidence="1 2" key="1">
    <citation type="submission" date="2016-09" db="EMBL/GenBank/DDBJ databases">
        <title>Draft Genome Sequence of four Alteromonas macleodii strains isolated from copper coupons and grown long-term at elevated copper levels.</title>
        <authorList>
            <person name="Cusick K."/>
            <person name="Dale J."/>
            <person name="Little B."/>
            <person name="Biffinger J."/>
        </authorList>
    </citation>
    <scope>NUCLEOTIDE SEQUENCE [LARGE SCALE GENOMIC DNA]</scope>
    <source>
        <strain evidence="1 2">KCP01</strain>
    </source>
</reference>
<accession>A0AB36FRZ2</accession>